<dbReference type="Proteomes" id="UP000190896">
    <property type="component" value="Unassembled WGS sequence"/>
</dbReference>
<keyword evidence="2" id="KW-0489">Methyltransferase</keyword>
<dbReference type="RefSeq" id="WP_078486885.1">
    <property type="nucleotide sequence ID" value="NZ_MPRJ01000032.1"/>
</dbReference>
<dbReference type="Pfam" id="PF13649">
    <property type="entry name" value="Methyltransf_25"/>
    <property type="match status" value="1"/>
</dbReference>
<dbReference type="GO" id="GO:0008168">
    <property type="term" value="F:methyltransferase activity"/>
    <property type="evidence" value="ECO:0007669"/>
    <property type="project" value="UniProtKB-KW"/>
</dbReference>
<evidence type="ECO:0000259" key="1">
    <source>
        <dbReference type="Pfam" id="PF13649"/>
    </source>
</evidence>
<dbReference type="EMBL" id="MPRJ01000032">
    <property type="protein sequence ID" value="OOZ36614.1"/>
    <property type="molecule type" value="Genomic_DNA"/>
</dbReference>
<reference evidence="2 3" key="1">
    <citation type="submission" date="2016-11" db="EMBL/GenBank/DDBJ databases">
        <title>Mixed transmission modes and dynamic genome evolution in an obligate animal-bacterial symbiosis.</title>
        <authorList>
            <person name="Russell S.L."/>
            <person name="Corbett-Detig R.B."/>
            <person name="Cavanaugh C.M."/>
        </authorList>
    </citation>
    <scope>NUCLEOTIDE SEQUENCE [LARGE SCALE GENOMIC DNA]</scope>
    <source>
        <strain evidence="2">Se-Cadez</strain>
    </source>
</reference>
<dbReference type="SUPFAM" id="SSF53335">
    <property type="entry name" value="S-adenosyl-L-methionine-dependent methyltransferases"/>
    <property type="match status" value="1"/>
</dbReference>
<evidence type="ECO:0000313" key="3">
    <source>
        <dbReference type="Proteomes" id="UP000190896"/>
    </source>
</evidence>
<keyword evidence="3" id="KW-1185">Reference proteome</keyword>
<dbReference type="Gene3D" id="3.40.50.150">
    <property type="entry name" value="Vaccinia Virus protein VP39"/>
    <property type="match status" value="1"/>
</dbReference>
<gene>
    <name evidence="2" type="ORF">BOW51_06370</name>
</gene>
<feature type="domain" description="Methyltransferase" evidence="1">
    <location>
        <begin position="40"/>
        <end position="124"/>
    </location>
</feature>
<name>A0A1T2KUV8_9GAMM</name>
<proteinExistence type="predicted"/>
<organism evidence="2 3">
    <name type="scientific">Solemya velesiana gill symbiont</name>
    <dbReference type="NCBI Taxonomy" id="1918948"/>
    <lineage>
        <taxon>Bacteria</taxon>
        <taxon>Pseudomonadati</taxon>
        <taxon>Pseudomonadota</taxon>
        <taxon>Gammaproteobacteria</taxon>
        <taxon>sulfur-oxidizing symbionts</taxon>
    </lineage>
</organism>
<protein>
    <submittedName>
        <fullName evidence="2">SAM-dependent methyltransferase</fullName>
    </submittedName>
</protein>
<keyword evidence="2" id="KW-0808">Transferase</keyword>
<dbReference type="OrthoDB" id="9804312at2"/>
<evidence type="ECO:0000313" key="2">
    <source>
        <dbReference type="EMBL" id="OOZ36614.1"/>
    </source>
</evidence>
<dbReference type="GO" id="GO:0032259">
    <property type="term" value="P:methylation"/>
    <property type="evidence" value="ECO:0007669"/>
    <property type="project" value="UniProtKB-KW"/>
</dbReference>
<dbReference type="InterPro" id="IPR029063">
    <property type="entry name" value="SAM-dependent_MTases_sf"/>
</dbReference>
<dbReference type="AlphaFoldDB" id="A0A1T2KUV8"/>
<accession>A0A1T2KUV8</accession>
<sequence>MGEHLKEKWDRRYAAAEGTGDIAWVLEENRHLLPSHGEALDLASGLGANALARAGLQVSAWDISPVAIDRLREIAEKQGVSLSAEVRDVIASPPEPASFDLILVSHFLGRSLMPAITSALRKGGLLFYQTFTRTSVTDEGPSNPDFRLADNELLNLFGELKIRVYREEGVLGDTSKGWRDRAMLVAEKTV</sequence>
<comment type="caution">
    <text evidence="2">The sequence shown here is derived from an EMBL/GenBank/DDBJ whole genome shotgun (WGS) entry which is preliminary data.</text>
</comment>
<dbReference type="InterPro" id="IPR041698">
    <property type="entry name" value="Methyltransf_25"/>
</dbReference>